<gene>
    <name evidence="4" type="ORF">HPC72_02290</name>
</gene>
<dbReference type="GO" id="GO:0004190">
    <property type="term" value="F:aspartic-type endopeptidase activity"/>
    <property type="evidence" value="ECO:0007669"/>
    <property type="project" value="InterPro"/>
</dbReference>
<dbReference type="RefSeq" id="WP_159524219.1">
    <property type="nucleotide sequence ID" value="NZ_CP053642.1"/>
</dbReference>
<dbReference type="KEGG" id="amam:HPC72_02290"/>
<dbReference type="Proteomes" id="UP000504752">
    <property type="component" value="Chromosome"/>
</dbReference>
<keyword evidence="2" id="KW-0472">Membrane</keyword>
<keyword evidence="2" id="KW-0812">Transmembrane</keyword>
<evidence type="ECO:0000313" key="5">
    <source>
        <dbReference type="Proteomes" id="UP000504752"/>
    </source>
</evidence>
<dbReference type="Gene3D" id="1.20.120.1220">
    <property type="match status" value="1"/>
</dbReference>
<dbReference type="Pfam" id="PF01478">
    <property type="entry name" value="Peptidase_A24"/>
    <property type="match status" value="1"/>
</dbReference>
<proteinExistence type="inferred from homology"/>
<evidence type="ECO:0000313" key="4">
    <source>
        <dbReference type="EMBL" id="QKD79240.1"/>
    </source>
</evidence>
<keyword evidence="5" id="KW-1185">Reference proteome</keyword>
<keyword evidence="2" id="KW-1133">Transmembrane helix</keyword>
<feature type="transmembrane region" description="Helical" evidence="2">
    <location>
        <begin position="94"/>
        <end position="120"/>
    </location>
</feature>
<evidence type="ECO:0000256" key="1">
    <source>
        <dbReference type="ARBA" id="ARBA00005801"/>
    </source>
</evidence>
<dbReference type="InterPro" id="IPR000045">
    <property type="entry name" value="Prepilin_IV_endopep_pep"/>
</dbReference>
<feature type="transmembrane region" description="Helical" evidence="2">
    <location>
        <begin position="56"/>
        <end position="74"/>
    </location>
</feature>
<sequence>MTALPVLALLGVAASADAVAHILPNRLLGSASAWLMACGVVAVAARPVLAYDALRAVLCALVAGAISLLAALAPTGLGLGDVKLCAVIGLWLGWYGVSALVLGLWVGVMVGGVAALVLLISRRASRKDPMAYGPYLVLGSFVAWPLAAL</sequence>
<feature type="transmembrane region" description="Helical" evidence="2">
    <location>
        <begin position="28"/>
        <end position="49"/>
    </location>
</feature>
<dbReference type="GO" id="GO:0005886">
    <property type="term" value="C:plasma membrane"/>
    <property type="evidence" value="ECO:0007669"/>
    <property type="project" value="TreeGrafter"/>
</dbReference>
<feature type="domain" description="Prepilin type IV endopeptidase peptidase" evidence="3">
    <location>
        <begin position="7"/>
        <end position="105"/>
    </location>
</feature>
<dbReference type="PANTHER" id="PTHR30487">
    <property type="entry name" value="TYPE 4 PREPILIN-LIKE PROTEINS LEADER PEPTIDE-PROCESSING ENZYME"/>
    <property type="match status" value="1"/>
</dbReference>
<name>A0A6M8B3M8_9ACTO</name>
<accession>A0A6M8B3M8</accession>
<dbReference type="EMBL" id="CP053642">
    <property type="protein sequence ID" value="QKD79240.1"/>
    <property type="molecule type" value="Genomic_DNA"/>
</dbReference>
<evidence type="ECO:0000256" key="2">
    <source>
        <dbReference type="SAM" id="Phobius"/>
    </source>
</evidence>
<protein>
    <recommendedName>
        <fullName evidence="3">Prepilin type IV endopeptidase peptidase domain-containing protein</fullName>
    </recommendedName>
</protein>
<dbReference type="InterPro" id="IPR050882">
    <property type="entry name" value="Prepilin_peptidase/N-MTase"/>
</dbReference>
<dbReference type="GO" id="GO:0006465">
    <property type="term" value="P:signal peptide processing"/>
    <property type="evidence" value="ECO:0007669"/>
    <property type="project" value="TreeGrafter"/>
</dbReference>
<evidence type="ECO:0000259" key="3">
    <source>
        <dbReference type="Pfam" id="PF01478"/>
    </source>
</evidence>
<organism evidence="4 5">
    <name type="scientific">Actinomyces marmotae</name>
    <dbReference type="NCBI Taxonomy" id="2737173"/>
    <lineage>
        <taxon>Bacteria</taxon>
        <taxon>Bacillati</taxon>
        <taxon>Actinomycetota</taxon>
        <taxon>Actinomycetes</taxon>
        <taxon>Actinomycetales</taxon>
        <taxon>Actinomycetaceae</taxon>
        <taxon>Actinomyces</taxon>
    </lineage>
</organism>
<reference evidence="4 5" key="1">
    <citation type="submission" date="2020-05" db="EMBL/GenBank/DDBJ databases">
        <title>Actinomyces sp. zg-325.</title>
        <authorList>
            <person name="Yang C."/>
        </authorList>
    </citation>
    <scope>NUCLEOTIDE SEQUENCE [LARGE SCALE GENOMIC DNA]</scope>
    <source>
        <strain evidence="5">zg-325</strain>
    </source>
</reference>
<comment type="similarity">
    <text evidence="1">Belongs to the peptidase A24 family.</text>
</comment>
<dbReference type="AlphaFoldDB" id="A0A6M8B3M8"/>
<dbReference type="PANTHER" id="PTHR30487:SF0">
    <property type="entry name" value="PREPILIN LEADER PEPTIDASE_N-METHYLTRANSFERASE-RELATED"/>
    <property type="match status" value="1"/>
</dbReference>